<evidence type="ECO:0000256" key="2">
    <source>
        <dbReference type="SAM" id="SignalP"/>
    </source>
</evidence>
<organism evidence="3 4">
    <name type="scientific">Monoraphidium neglectum</name>
    <dbReference type="NCBI Taxonomy" id="145388"/>
    <lineage>
        <taxon>Eukaryota</taxon>
        <taxon>Viridiplantae</taxon>
        <taxon>Chlorophyta</taxon>
        <taxon>core chlorophytes</taxon>
        <taxon>Chlorophyceae</taxon>
        <taxon>CS clade</taxon>
        <taxon>Sphaeropleales</taxon>
        <taxon>Selenastraceae</taxon>
        <taxon>Monoraphidium</taxon>
    </lineage>
</organism>
<dbReference type="KEGG" id="mng:MNEG_1373"/>
<dbReference type="PANTHER" id="PTHR48148">
    <property type="entry name" value="KERATINOCYTE PROLINE-RICH PROTEIN"/>
    <property type="match status" value="1"/>
</dbReference>
<feature type="compositionally biased region" description="Low complexity" evidence="1">
    <location>
        <begin position="502"/>
        <end position="517"/>
    </location>
</feature>
<keyword evidence="4" id="KW-1185">Reference proteome</keyword>
<feature type="chain" id="PRO_5002247422" evidence="2">
    <location>
        <begin position="24"/>
        <end position="538"/>
    </location>
</feature>
<feature type="compositionally biased region" description="Low complexity" evidence="1">
    <location>
        <begin position="186"/>
        <end position="226"/>
    </location>
</feature>
<sequence length="538" mass="53776">MARTHFAVAAVLLLACAALGSSAACTPTIASGSAFFGGADKAAADKYVNQAARWQTFGDITRLEVYYSSTAGCIYGIKPTYGRSAANAALLGLDKMTGLNHTLTLGANETIIKVQHKSGGKCIEYISLSTTKNRTFSVGNIKSATATATLTPPKAGAFLASIRGWVTKAGALQALQLVWGARDCPAAAPSPAASPKASPKPAAASPSPAASPKASPAASPKAVPKSSPTPTPTPTPSPAATPSPSPSPVPVAERQICAPKLDMCDETSLGLLNTCRAARPFTSSKCVGGCCISSGKCKYGNCFANGLGTDAGLACFGTNALPSPLALLGNRCGHLACKLAVPGCKTTFLGGNCVGTVVALANASQLHPQGAQYVGHPCIESLPTSPLAQIASKEFIWANWKVCNCIDKAYTLPTFNLSSFHLPSLKIPGVSSIKLPTIGISNPFANKAAPSPSPASDDGGDASLGAGGGLTALKDLVFGGLSSGSGSSDPFSDFITSDNSTASAAAGTEEAGAALDAGAGGELDAGAPAADDSQSLAA</sequence>
<dbReference type="RefSeq" id="XP_013905606.1">
    <property type="nucleotide sequence ID" value="XM_014050152.1"/>
</dbReference>
<keyword evidence="2" id="KW-0732">Signal</keyword>
<dbReference type="PANTHER" id="PTHR48148:SF2">
    <property type="entry name" value="PA14 DOMAIN-CONTAINING PROTEIN"/>
    <property type="match status" value="1"/>
</dbReference>
<feature type="compositionally biased region" description="Pro residues" evidence="1">
    <location>
        <begin position="227"/>
        <end position="249"/>
    </location>
</feature>
<evidence type="ECO:0000256" key="1">
    <source>
        <dbReference type="SAM" id="MobiDB-lite"/>
    </source>
</evidence>
<reference evidence="3 4" key="1">
    <citation type="journal article" date="2013" name="BMC Genomics">
        <title>Reconstruction of the lipid metabolism for the microalga Monoraphidium neglectum from its genome sequence reveals characteristics suitable for biofuel production.</title>
        <authorList>
            <person name="Bogen C."/>
            <person name="Al-Dilaimi A."/>
            <person name="Albersmeier A."/>
            <person name="Wichmann J."/>
            <person name="Grundmann M."/>
            <person name="Rupp O."/>
            <person name="Lauersen K.J."/>
            <person name="Blifernez-Klassen O."/>
            <person name="Kalinowski J."/>
            <person name="Goesmann A."/>
            <person name="Mussgnug J.H."/>
            <person name="Kruse O."/>
        </authorList>
    </citation>
    <scope>NUCLEOTIDE SEQUENCE [LARGE SCALE GENOMIC DNA]</scope>
    <source>
        <strain evidence="3 4">SAG 48.87</strain>
    </source>
</reference>
<dbReference type="GeneID" id="25731221"/>
<feature type="region of interest" description="Disordered" evidence="1">
    <location>
        <begin position="502"/>
        <end position="538"/>
    </location>
</feature>
<dbReference type="InterPro" id="IPR036404">
    <property type="entry name" value="Jacalin-like_lectin_dom_sf"/>
</dbReference>
<accession>A0A0D2N2C0</accession>
<dbReference type="PROSITE" id="PS51257">
    <property type="entry name" value="PROKAR_LIPOPROTEIN"/>
    <property type="match status" value="1"/>
</dbReference>
<evidence type="ECO:0000313" key="4">
    <source>
        <dbReference type="Proteomes" id="UP000054498"/>
    </source>
</evidence>
<feature type="signal peptide" evidence="2">
    <location>
        <begin position="1"/>
        <end position="23"/>
    </location>
</feature>
<dbReference type="EMBL" id="KK100354">
    <property type="protein sequence ID" value="KIZ06587.1"/>
    <property type="molecule type" value="Genomic_DNA"/>
</dbReference>
<evidence type="ECO:0000313" key="3">
    <source>
        <dbReference type="EMBL" id="KIZ06587.1"/>
    </source>
</evidence>
<dbReference type="Proteomes" id="UP000054498">
    <property type="component" value="Unassembled WGS sequence"/>
</dbReference>
<proteinExistence type="predicted"/>
<protein>
    <submittedName>
        <fullName evidence="3">Uncharacterized protein</fullName>
    </submittedName>
</protein>
<dbReference type="Gene3D" id="2.100.10.30">
    <property type="entry name" value="Jacalin-like lectin domain"/>
    <property type="match status" value="1"/>
</dbReference>
<feature type="region of interest" description="Disordered" evidence="1">
    <location>
        <begin position="186"/>
        <end position="251"/>
    </location>
</feature>
<dbReference type="STRING" id="145388.A0A0D2N2C0"/>
<dbReference type="SUPFAM" id="SSF51101">
    <property type="entry name" value="Mannose-binding lectins"/>
    <property type="match status" value="1"/>
</dbReference>
<name>A0A0D2N2C0_9CHLO</name>
<dbReference type="AlphaFoldDB" id="A0A0D2N2C0"/>
<dbReference type="OrthoDB" id="545850at2759"/>
<gene>
    <name evidence="3" type="ORF">MNEG_1373</name>
</gene>